<protein>
    <recommendedName>
        <fullName evidence="4">Lipoprotein</fullName>
    </recommendedName>
</protein>
<organism evidence="2 3">
    <name type="scientific">Polypedilum vanderplanki</name>
    <name type="common">Sleeping chironomid midge</name>
    <dbReference type="NCBI Taxonomy" id="319348"/>
    <lineage>
        <taxon>Eukaryota</taxon>
        <taxon>Metazoa</taxon>
        <taxon>Ecdysozoa</taxon>
        <taxon>Arthropoda</taxon>
        <taxon>Hexapoda</taxon>
        <taxon>Insecta</taxon>
        <taxon>Pterygota</taxon>
        <taxon>Neoptera</taxon>
        <taxon>Endopterygota</taxon>
        <taxon>Diptera</taxon>
        <taxon>Nematocera</taxon>
        <taxon>Chironomoidea</taxon>
        <taxon>Chironomidae</taxon>
        <taxon>Chironominae</taxon>
        <taxon>Polypedilum</taxon>
        <taxon>Polypedilum</taxon>
    </lineage>
</organism>
<evidence type="ECO:0000313" key="3">
    <source>
        <dbReference type="Proteomes" id="UP001107558"/>
    </source>
</evidence>
<gene>
    <name evidence="2" type="ORF">PVAND_003114</name>
</gene>
<dbReference type="Proteomes" id="UP001107558">
    <property type="component" value="Chromosome 3"/>
</dbReference>
<comment type="caution">
    <text evidence="2">The sequence shown here is derived from an EMBL/GenBank/DDBJ whole genome shotgun (WGS) entry which is preliminary data.</text>
</comment>
<keyword evidence="1" id="KW-0732">Signal</keyword>
<dbReference type="AlphaFoldDB" id="A0A9J6BT34"/>
<feature type="signal peptide" evidence="1">
    <location>
        <begin position="1"/>
        <end position="18"/>
    </location>
</feature>
<name>A0A9J6BT34_POLVA</name>
<evidence type="ECO:0000256" key="1">
    <source>
        <dbReference type="SAM" id="SignalP"/>
    </source>
</evidence>
<evidence type="ECO:0008006" key="4">
    <source>
        <dbReference type="Google" id="ProtNLM"/>
    </source>
</evidence>
<dbReference type="OrthoDB" id="10315408at2759"/>
<sequence>MLKIITILFFTIIAFTSACQPYDGQTGIGYLTVCKDSGQCFTVESIRRTCINLIGGPFYRGNSGRNTYHCQVFSEKSCRGSSFAVGSGRVGFPFRALSYSCPWRC</sequence>
<keyword evidence="3" id="KW-1185">Reference proteome</keyword>
<dbReference type="PROSITE" id="PS51257">
    <property type="entry name" value="PROKAR_LIPOPROTEIN"/>
    <property type="match status" value="1"/>
</dbReference>
<evidence type="ECO:0000313" key="2">
    <source>
        <dbReference type="EMBL" id="KAG5673036.1"/>
    </source>
</evidence>
<proteinExistence type="predicted"/>
<dbReference type="EMBL" id="JADBJN010000003">
    <property type="protein sequence ID" value="KAG5673036.1"/>
    <property type="molecule type" value="Genomic_DNA"/>
</dbReference>
<feature type="chain" id="PRO_5039934153" description="Lipoprotein" evidence="1">
    <location>
        <begin position="19"/>
        <end position="105"/>
    </location>
</feature>
<reference evidence="2" key="1">
    <citation type="submission" date="2021-03" db="EMBL/GenBank/DDBJ databases">
        <title>Chromosome level genome of the anhydrobiotic midge Polypedilum vanderplanki.</title>
        <authorList>
            <person name="Yoshida Y."/>
            <person name="Kikawada T."/>
            <person name="Gusev O."/>
        </authorList>
    </citation>
    <scope>NUCLEOTIDE SEQUENCE</scope>
    <source>
        <strain evidence="2">NIAS01</strain>
        <tissue evidence="2">Whole body or cell culture</tissue>
    </source>
</reference>
<accession>A0A9J6BT34</accession>